<feature type="compositionally biased region" description="Acidic residues" evidence="9">
    <location>
        <begin position="56"/>
        <end position="70"/>
    </location>
</feature>
<name>A0A8S1FCX0_9PELO</name>
<dbReference type="InterPro" id="IPR057326">
    <property type="entry name" value="KR_dom"/>
</dbReference>
<proteinExistence type="inferred from homology"/>
<dbReference type="InterPro" id="IPR036527">
    <property type="entry name" value="SCP2_sterol-bd_dom_sf"/>
</dbReference>
<dbReference type="GO" id="GO:0005777">
    <property type="term" value="C:peroxisome"/>
    <property type="evidence" value="ECO:0007669"/>
    <property type="project" value="UniProtKB-SubCell"/>
</dbReference>
<feature type="region of interest" description="Disordered" evidence="9">
    <location>
        <begin position="249"/>
        <end position="295"/>
    </location>
</feature>
<dbReference type="SMART" id="SM00822">
    <property type="entry name" value="PKS_KR"/>
    <property type="match status" value="1"/>
</dbReference>
<dbReference type="FunFam" id="3.40.50.720:FF:000185">
    <property type="entry name" value="peroxisomal multifunctional enzyme type 2"/>
    <property type="match status" value="1"/>
</dbReference>
<evidence type="ECO:0000256" key="9">
    <source>
        <dbReference type="SAM" id="MobiDB-lite"/>
    </source>
</evidence>
<dbReference type="SUPFAM" id="SSF55718">
    <property type="entry name" value="SCP-like"/>
    <property type="match status" value="1"/>
</dbReference>
<dbReference type="PRINTS" id="PR00080">
    <property type="entry name" value="SDRFAMILY"/>
</dbReference>
<dbReference type="Gene3D" id="3.30.1050.10">
    <property type="entry name" value="SCP2 sterol-binding domain"/>
    <property type="match status" value="1"/>
</dbReference>
<evidence type="ECO:0000256" key="2">
    <source>
        <dbReference type="ARBA" id="ARBA00005005"/>
    </source>
</evidence>
<comment type="pathway">
    <text evidence="2">Lipid metabolism; fatty acid beta-oxidation.</text>
</comment>
<keyword evidence="4" id="KW-0276">Fatty acid metabolism</keyword>
<comment type="similarity">
    <text evidence="3">Belongs to the short-chain dehydrogenases/reductases (SDR) family.</text>
</comment>
<keyword evidence="5" id="KW-0560">Oxidoreductase</keyword>
<dbReference type="PANTHER" id="PTHR45024:SF2">
    <property type="entry name" value="SCP2 DOMAIN-CONTAINING PROTEIN"/>
    <property type="match status" value="1"/>
</dbReference>
<evidence type="ECO:0000256" key="4">
    <source>
        <dbReference type="ARBA" id="ARBA00022832"/>
    </source>
</evidence>
<dbReference type="GO" id="GO:0018812">
    <property type="term" value="F:3-hydroxyacyl-CoA dehydratase activity"/>
    <property type="evidence" value="ECO:0007669"/>
    <property type="project" value="UniProtKB-ARBA"/>
</dbReference>
<evidence type="ECO:0000259" key="10">
    <source>
        <dbReference type="SMART" id="SM00822"/>
    </source>
</evidence>
<evidence type="ECO:0000313" key="12">
    <source>
        <dbReference type="Proteomes" id="UP000494206"/>
    </source>
</evidence>
<feature type="domain" description="Ketoreductase" evidence="10">
    <location>
        <begin position="582"/>
        <end position="771"/>
    </location>
</feature>
<keyword evidence="6" id="KW-0443">Lipid metabolism</keyword>
<evidence type="ECO:0000256" key="3">
    <source>
        <dbReference type="ARBA" id="ARBA00006484"/>
    </source>
</evidence>
<feature type="region of interest" description="Disordered" evidence="9">
    <location>
        <begin position="38"/>
        <end position="81"/>
    </location>
</feature>
<dbReference type="SUPFAM" id="SSF51735">
    <property type="entry name" value="NAD(P)-binding Rossmann-fold domains"/>
    <property type="match status" value="1"/>
</dbReference>
<feature type="region of interest" description="Disordered" evidence="9">
    <location>
        <begin position="439"/>
        <end position="459"/>
    </location>
</feature>
<comment type="subcellular location">
    <subcellularLocation>
        <location evidence="1">Peroxisome</location>
    </subcellularLocation>
</comment>
<evidence type="ECO:0000313" key="11">
    <source>
        <dbReference type="EMBL" id="CAB3410285.1"/>
    </source>
</evidence>
<dbReference type="AlphaFoldDB" id="A0A8S1FCX0"/>
<feature type="compositionally biased region" description="Polar residues" evidence="9">
    <location>
        <begin position="448"/>
        <end position="457"/>
    </location>
</feature>
<dbReference type="PRINTS" id="PR00081">
    <property type="entry name" value="GDHRDH"/>
</dbReference>
<dbReference type="GO" id="GO:0016491">
    <property type="term" value="F:oxidoreductase activity"/>
    <property type="evidence" value="ECO:0007669"/>
    <property type="project" value="UniProtKB-KW"/>
</dbReference>
<keyword evidence="7" id="KW-0576">Peroxisome</keyword>
<reference evidence="11 12" key="1">
    <citation type="submission" date="2020-04" db="EMBL/GenBank/DDBJ databases">
        <authorList>
            <person name="Laetsch R D."/>
            <person name="Stevens L."/>
            <person name="Kumar S."/>
            <person name="Blaxter L. M."/>
        </authorList>
    </citation>
    <scope>NUCLEOTIDE SEQUENCE [LARGE SCALE GENOMIC DNA]</scope>
</reference>
<evidence type="ECO:0000256" key="6">
    <source>
        <dbReference type="ARBA" id="ARBA00023098"/>
    </source>
</evidence>
<evidence type="ECO:0000256" key="5">
    <source>
        <dbReference type="ARBA" id="ARBA00023002"/>
    </source>
</evidence>
<dbReference type="EMBL" id="CADEPM010000010">
    <property type="protein sequence ID" value="CAB3410285.1"/>
    <property type="molecule type" value="Genomic_DNA"/>
</dbReference>
<sequence>MLHLSESPFKPFLPLVESCESDDDYLETLRQSEDCKQALQPSTPPFSGFASYQFADDSEESDSEDEDDEDEKKSGIRKRTPGCNSVILSRKIPRSAKVFRAPTEVSSITESNEPRALEAAKKSMFTKDDSWLSRRFEDFPNDENRDPNNWMADNGKMKLAASEITQVNTDRSDAVYNIPIKSIPEEIPTIPIHDDVCGTVVAAEGFDDSYECAINSETAEQTMANKGDKQNDELAHQTRSEHEGLLLTPASTHRKLSSSTIHPVEIEDGNSDDSNLTNDQTESHHSPDHNTSTETIENVRQLKIEPSSPISVIFFDWQTDEWNTYLSTSFGTGDKQPNSFMKSNAEPDLLSSISPLTSQTYYPGKQLSVYEHQLLKRQGINTPFIYNPWDYDPEHMLDGVITEPPSTGAANRQDYKIEQEMSHDSDQNLETSLVIDTDNDDVDHATPRSPSQNSLQDTPLKCYKAESDDAMDANACVENNSPDALDNYDDAIIREDVKKIDDDEGIVYNTKFASTKNKTHKRNFNGVMESEPHEFWNDDEWSYTKRARKVDRQSFDLEPSRFDFGNQSFKNEDNMPLSFNNRVAIVTGAGGGLGRTYALELAKRGAKVVVNDLGGDRHGTSSSTSMADKVVAEIRSNGGVAVANYDSVENGDNIVKTAIDNFGRIDIVINNAGILRDVSLLKMTEVDWDLIFKVHVKGAFSVTKAAWPYMRNQKYGRITVTSSNAGIHGNFGQANYAAAKSALIGFSNTVAQEGAKYGILCNAVIPTAGSRLTQTVMPENIVQALKPEYVTPLMTYLVHESFNESGNLYEAGAGWYGKIEYYKAAGIVLPNASAEDVANNWNKIVDMSAATPIGTMAEQTGRLIGILEEHAAQHSDNSESSPTSRRSSHSEFPENVKSSKIFSDMAERMKTNPEQFTGVKAVVQYIILDGKNEVARFTIDLKNQSPRVVLGDIDGVKANPVVTVADDDFVAIASGSLNARDAFMKRKLKVQGNVMILQKLGDVLMKVKKANL</sequence>
<dbReference type="CDD" id="cd05353">
    <property type="entry name" value="hydroxyacyl-CoA-like_DH_SDR_c-like"/>
    <property type="match status" value="1"/>
</dbReference>
<dbReference type="PANTHER" id="PTHR45024">
    <property type="entry name" value="DEHYDROGENASES, SHORT CHAIN"/>
    <property type="match status" value="1"/>
</dbReference>
<dbReference type="Pfam" id="PF00106">
    <property type="entry name" value="adh_short"/>
    <property type="match status" value="1"/>
</dbReference>
<dbReference type="Proteomes" id="UP000494206">
    <property type="component" value="Unassembled WGS sequence"/>
</dbReference>
<organism evidence="11 12">
    <name type="scientific">Caenorhabditis bovis</name>
    <dbReference type="NCBI Taxonomy" id="2654633"/>
    <lineage>
        <taxon>Eukaryota</taxon>
        <taxon>Metazoa</taxon>
        <taxon>Ecdysozoa</taxon>
        <taxon>Nematoda</taxon>
        <taxon>Chromadorea</taxon>
        <taxon>Rhabditida</taxon>
        <taxon>Rhabditina</taxon>
        <taxon>Rhabditomorpha</taxon>
        <taxon>Rhabditoidea</taxon>
        <taxon>Rhabditidae</taxon>
        <taxon>Peloderinae</taxon>
        <taxon>Caenorhabditis</taxon>
    </lineage>
</organism>
<dbReference type="InterPro" id="IPR036291">
    <property type="entry name" value="NAD(P)-bd_dom_sf"/>
</dbReference>
<comment type="caution">
    <text evidence="11">The sequence shown here is derived from an EMBL/GenBank/DDBJ whole genome shotgun (WGS) entry which is preliminary data.</text>
</comment>
<dbReference type="Pfam" id="PF02036">
    <property type="entry name" value="SCP2"/>
    <property type="match status" value="1"/>
</dbReference>
<protein>
    <recommendedName>
        <fullName evidence="8">Peroxisomal multifunctional enzyme type 2</fullName>
    </recommendedName>
</protein>
<accession>A0A8S1FCX0</accession>
<dbReference type="InterPro" id="IPR003033">
    <property type="entry name" value="SCP2_sterol-bd_dom"/>
</dbReference>
<dbReference type="OrthoDB" id="3592703at2759"/>
<dbReference type="GO" id="GO:0006631">
    <property type="term" value="P:fatty acid metabolic process"/>
    <property type="evidence" value="ECO:0007669"/>
    <property type="project" value="UniProtKB-KW"/>
</dbReference>
<dbReference type="InterPro" id="IPR051687">
    <property type="entry name" value="Peroxisomal_Beta-Oxidation"/>
</dbReference>
<dbReference type="Gene3D" id="1.10.287.4290">
    <property type="match status" value="1"/>
</dbReference>
<dbReference type="PROSITE" id="PS00061">
    <property type="entry name" value="ADH_SHORT"/>
    <property type="match status" value="1"/>
</dbReference>
<feature type="region of interest" description="Disordered" evidence="9">
    <location>
        <begin position="871"/>
        <end position="895"/>
    </location>
</feature>
<dbReference type="InterPro" id="IPR002347">
    <property type="entry name" value="SDR_fam"/>
</dbReference>
<dbReference type="InterPro" id="IPR020904">
    <property type="entry name" value="Sc_DH/Rdtase_CS"/>
</dbReference>
<evidence type="ECO:0000256" key="7">
    <source>
        <dbReference type="ARBA" id="ARBA00023140"/>
    </source>
</evidence>
<dbReference type="Gene3D" id="3.40.50.720">
    <property type="entry name" value="NAD(P)-binding Rossmann-like Domain"/>
    <property type="match status" value="1"/>
</dbReference>
<gene>
    <name evidence="11" type="ORF">CBOVIS_LOCUS11832</name>
</gene>
<evidence type="ECO:0000256" key="1">
    <source>
        <dbReference type="ARBA" id="ARBA00004275"/>
    </source>
</evidence>
<keyword evidence="12" id="KW-1185">Reference proteome</keyword>
<evidence type="ECO:0000256" key="8">
    <source>
        <dbReference type="ARBA" id="ARBA00073497"/>
    </source>
</evidence>